<comment type="subcellular location">
    <subcellularLocation>
        <location evidence="2">Cytoplasm</location>
        <location evidence="2">Cytoskeleton</location>
    </subcellularLocation>
</comment>
<evidence type="ECO:0000313" key="4">
    <source>
        <dbReference type="EMBL" id="KAH7372913.1"/>
    </source>
</evidence>
<dbReference type="GO" id="GO:0071933">
    <property type="term" value="F:Arp2/3 complex binding"/>
    <property type="evidence" value="ECO:0007669"/>
    <property type="project" value="TreeGrafter"/>
</dbReference>
<dbReference type="GO" id="GO:2000601">
    <property type="term" value="P:positive regulation of Arp2/3 complex-mediated actin nucleation"/>
    <property type="evidence" value="ECO:0007669"/>
    <property type="project" value="TreeGrafter"/>
</dbReference>
<dbReference type="GO" id="GO:0005856">
    <property type="term" value="C:cytoskeleton"/>
    <property type="evidence" value="ECO:0007669"/>
    <property type="project" value="UniProtKB-SubCell"/>
</dbReference>
<dbReference type="EMBL" id="CM035422">
    <property type="protein sequence ID" value="KAH7372913.1"/>
    <property type="molecule type" value="Genomic_DNA"/>
</dbReference>
<accession>A0A8T2SUL4</accession>
<keyword evidence="2" id="KW-0963">Cytoplasm</keyword>
<evidence type="ECO:0000256" key="3">
    <source>
        <dbReference type="SAM" id="MobiDB-lite"/>
    </source>
</evidence>
<feature type="region of interest" description="Disordered" evidence="3">
    <location>
        <begin position="178"/>
        <end position="207"/>
    </location>
</feature>
<feature type="compositionally biased region" description="Low complexity" evidence="3">
    <location>
        <begin position="694"/>
        <end position="709"/>
    </location>
</feature>
<feature type="compositionally biased region" description="Pro residues" evidence="3">
    <location>
        <begin position="777"/>
        <end position="791"/>
    </location>
</feature>
<dbReference type="PANTHER" id="PTHR12902:SF1">
    <property type="entry name" value="WISKOTT-ALDRICH SYNDROME PROTEIN FAMILY MEMBER"/>
    <property type="match status" value="1"/>
</dbReference>
<evidence type="ECO:0000313" key="5">
    <source>
        <dbReference type="Proteomes" id="UP000825935"/>
    </source>
</evidence>
<dbReference type="OrthoDB" id="1929108at2759"/>
<dbReference type="GO" id="GO:0003779">
    <property type="term" value="F:actin binding"/>
    <property type="evidence" value="ECO:0007669"/>
    <property type="project" value="UniProtKB-UniRule"/>
</dbReference>
<sequence>MPLTRYEIRSEYSLANPDLYRVADKDDPEGLLEGVAMAGLVGIIRQLGDLAEFAAEIFYDLHEDLLATASRGHEIAMRVRQLEKEVPLIEKKMIMNADPLIFMYDSGMKWHVHIHDEQNHFTQGDLPRFIRGGYEICRSPPRFFALDRFDVIGDGACLKRFTDPSFFKMQWARSELMRAEKEQQDHEARRLKRKGQRQENGGAGNLGHSYAKFRAMEAKDEVRSSTSSSFSESSGVYEQEALYLLNHGNLLGFKDFPLNHTYLKDSGFKEIPLDLSHLKMNGNMVRGSSSEFLGQERLDVNGAASEPNEERELHAGPPSLAQDTSIMGKKDNALSMHNALESRPKEFEITADDSASEAETFVDAVATMDSEIETDTEVKERDEVDADNPVEKSCNDDIPLESISQGSGPAEAEQIIQEASKLTFNRTVVVDDSDVVMLELNRIEKAVSADNTSTGSQHKEAVSADSISTGSQHEECVLFANDDGVPVTLQGVDIVIPSIPVPVSSESAEKIIGGQPAYSAAIPSRSGDAFSSSSFEEDTERILMEQCIDNSLEASAEEKKFLSHDISKNVHSSEDSDVCSTVKESGISKSILDDMASMSSDEHNPLETLGNISMNIESTCVNKTDEVLGDTETVHFNRPNESALGSGSPSPKIPDAVSSRKRWQLNKPYVKTILIPDLEVESSDASGNEKGESPVKLSSESSPNSSIHPIRWAQGDDAPHFSENDGIVSSLGSLSSNSSAFSSPRPSGLTTILQSLNLECKSGSILFQKPVEHPDLSPRPPSPPSVPPPLSSPDSSTPSESKVTAAGVSLVEACVESVRSPASEHSVQSNFHSSASPLQQFYDSLPPPGLNPTALFPGSMMEEQVNESHERNNLKNFPPPPPLPPLAWRMTKRSHSDSIHSGSLHLDSLNCSDVGLPVDEHPQVFVPSKSTSGICGNNDVRQTEKDSAETFTHMPSVFDSKVLQENDQDVPKAVQTSEETNVSDFVLNADSFQEKSATVVKSLNIESNKKFNENSNDDSEEKLLDGHSKTSITQVLHNESVLSRPHMRGFNGVKHAPAHELPLKPTPGFMMSLRRDDSSEDASSSSAVYRLKRRSKWALTPSTASPDDREVLLEQIRTKSFNLRNSPAKKLAVPRQLNNINVAAILKKANSIRQAFAGSDEDDGWSDT</sequence>
<feature type="compositionally biased region" description="Low complexity" evidence="3">
    <location>
        <begin position="792"/>
        <end position="801"/>
    </location>
</feature>
<gene>
    <name evidence="4" type="ORF">KP509_17G028700</name>
</gene>
<dbReference type="EMBL" id="CM035422">
    <property type="protein sequence ID" value="KAH7372914.1"/>
    <property type="molecule type" value="Genomic_DNA"/>
</dbReference>
<dbReference type="InterPro" id="IPR028288">
    <property type="entry name" value="SCAR/WAVE_fam"/>
</dbReference>
<organism evidence="4 5">
    <name type="scientific">Ceratopteris richardii</name>
    <name type="common">Triangle waterfern</name>
    <dbReference type="NCBI Taxonomy" id="49495"/>
    <lineage>
        <taxon>Eukaryota</taxon>
        <taxon>Viridiplantae</taxon>
        <taxon>Streptophyta</taxon>
        <taxon>Embryophyta</taxon>
        <taxon>Tracheophyta</taxon>
        <taxon>Polypodiopsida</taxon>
        <taxon>Polypodiidae</taxon>
        <taxon>Polypodiales</taxon>
        <taxon>Pteridineae</taxon>
        <taxon>Pteridaceae</taxon>
        <taxon>Parkerioideae</taxon>
        <taxon>Ceratopteris</taxon>
    </lineage>
</organism>
<feature type="region of interest" description="Disordered" evidence="3">
    <location>
        <begin position="373"/>
        <end position="409"/>
    </location>
</feature>
<reference evidence="4" key="1">
    <citation type="submission" date="2021-08" db="EMBL/GenBank/DDBJ databases">
        <title>WGS assembly of Ceratopteris richardii.</title>
        <authorList>
            <person name="Marchant D.B."/>
            <person name="Chen G."/>
            <person name="Jenkins J."/>
            <person name="Shu S."/>
            <person name="Leebens-Mack J."/>
            <person name="Grimwood J."/>
            <person name="Schmutz J."/>
            <person name="Soltis P."/>
            <person name="Soltis D."/>
            <person name="Chen Z.-H."/>
        </authorList>
    </citation>
    <scope>NUCLEOTIDE SEQUENCE</scope>
    <source>
        <strain evidence="4">Whitten #5841</strain>
        <tissue evidence="4">Leaf</tissue>
    </source>
</reference>
<dbReference type="EMBL" id="CM035422">
    <property type="protein sequence ID" value="KAH7372912.1"/>
    <property type="molecule type" value="Genomic_DNA"/>
</dbReference>
<dbReference type="GO" id="GO:0034237">
    <property type="term" value="F:protein kinase A regulatory subunit binding"/>
    <property type="evidence" value="ECO:0007669"/>
    <property type="project" value="TreeGrafter"/>
</dbReference>
<proteinExistence type="inferred from homology"/>
<comment type="similarity">
    <text evidence="1 2">Belongs to the SCAR/WAVE family.</text>
</comment>
<evidence type="ECO:0000256" key="1">
    <source>
        <dbReference type="ARBA" id="ARBA00006993"/>
    </source>
</evidence>
<keyword evidence="2" id="KW-0206">Cytoskeleton</keyword>
<dbReference type="PANTHER" id="PTHR12902">
    <property type="entry name" value="WASP-1"/>
    <property type="match status" value="1"/>
</dbReference>
<feature type="region of interest" description="Disordered" evidence="3">
    <location>
        <begin position="303"/>
        <end position="325"/>
    </location>
</feature>
<comment type="function">
    <text evidence="2">Involved in regulation of actin and microtubule organization. Part of a WAVE complex that activates the Arp2/3 complex.</text>
</comment>
<name>A0A8T2SUL4_CERRI</name>
<keyword evidence="2" id="KW-0009">Actin-binding</keyword>
<feature type="compositionally biased region" description="Polar residues" evidence="3">
    <location>
        <begin position="639"/>
        <end position="649"/>
    </location>
</feature>
<feature type="compositionally biased region" description="Basic and acidic residues" evidence="3">
    <location>
        <begin position="178"/>
        <end position="188"/>
    </location>
</feature>
<protein>
    <recommendedName>
        <fullName evidence="2">Protein SCAR</fullName>
    </recommendedName>
    <alternativeName>
        <fullName evidence="2">Protein WAVE</fullName>
    </alternativeName>
</protein>
<keyword evidence="5" id="KW-1185">Reference proteome</keyword>
<comment type="caution">
    <text evidence="4">The sequence shown here is derived from an EMBL/GenBank/DDBJ whole genome shotgun (WGS) entry which is preliminary data.</text>
</comment>
<dbReference type="Gene3D" id="1.20.5.340">
    <property type="match status" value="1"/>
</dbReference>
<dbReference type="GO" id="GO:0030036">
    <property type="term" value="P:actin cytoskeleton organization"/>
    <property type="evidence" value="ECO:0007669"/>
    <property type="project" value="UniProtKB-UniRule"/>
</dbReference>
<dbReference type="Proteomes" id="UP000825935">
    <property type="component" value="Chromosome 17"/>
</dbReference>
<feature type="compositionally biased region" description="Low complexity" evidence="3">
    <location>
        <begin position="729"/>
        <end position="747"/>
    </location>
</feature>
<dbReference type="AlphaFoldDB" id="A0A8T2SUL4"/>
<feature type="region of interest" description="Disordered" evidence="3">
    <location>
        <begin position="637"/>
        <end position="658"/>
    </location>
</feature>
<feature type="region of interest" description="Disordered" evidence="3">
    <location>
        <begin position="682"/>
        <end position="747"/>
    </location>
</feature>
<feature type="region of interest" description="Disordered" evidence="3">
    <location>
        <begin position="767"/>
        <end position="805"/>
    </location>
</feature>
<dbReference type="Gene3D" id="6.10.280.150">
    <property type="match status" value="1"/>
</dbReference>
<evidence type="ECO:0000256" key="2">
    <source>
        <dbReference type="RuleBase" id="RU367034"/>
    </source>
</evidence>